<sequence>MNKNKARQSLIAPSGRPSSDTPIARRVAFLREASRAYVKDIPELSAALNMSATTLARESELSRAQIDAYGSCPACGLPKDPEGARCALCGLLLRKKRRRRPKQKA</sequence>
<dbReference type="InParanoid" id="A0A090N350"/>
<accession>A0A090N350</accession>
<feature type="region of interest" description="Disordered" evidence="1">
    <location>
        <begin position="1"/>
        <end position="23"/>
    </location>
</feature>
<proteinExistence type="predicted"/>
<accession>A0A1Y5IQS5</accession>
<dbReference type="OrthoDB" id="10381573at2759"/>
<keyword evidence="4" id="KW-1185">Reference proteome</keyword>
<gene>
    <name evidence="3" type="ORF">BE221DRAFT_66011</name>
    <name evidence="2" type="ORF">OT_ostta04g01470</name>
</gene>
<evidence type="ECO:0000313" key="2">
    <source>
        <dbReference type="EMBL" id="CEF97503.1"/>
    </source>
</evidence>
<dbReference type="EMBL" id="CAID01000004">
    <property type="protein sequence ID" value="CEF97503.1"/>
    <property type="molecule type" value="Genomic_DNA"/>
</dbReference>
<reference evidence="2" key="2">
    <citation type="journal article" date="2014" name="BMC Genomics">
        <title>An improved genome of the model marine alga Ostreococcus tauri unfolds by assessing Illumina de novo assemblies.</title>
        <authorList>
            <person name="Blanc-Mathieu R."/>
            <person name="Verhelst B."/>
            <person name="Derelle E."/>
            <person name="Rombauts S."/>
            <person name="Bouget F.Y."/>
            <person name="Carre I."/>
            <person name="Chateau A."/>
            <person name="Eyre-Walker A."/>
            <person name="Grimsley N."/>
            <person name="Moreau H."/>
            <person name="Piegu B."/>
            <person name="Rivals E."/>
            <person name="Schackwitz W."/>
            <person name="Van de Peer Y."/>
            <person name="Piganeau G."/>
        </authorList>
    </citation>
    <scope>NUCLEOTIDE SEQUENCE</scope>
    <source>
        <strain evidence="2">RCC4221</strain>
    </source>
</reference>
<dbReference type="Proteomes" id="UP000195557">
    <property type="component" value="Unassembled WGS sequence"/>
</dbReference>
<dbReference type="AlphaFoldDB" id="A0A090N350"/>
<reference evidence="3" key="3">
    <citation type="submission" date="2017-04" db="EMBL/GenBank/DDBJ databases">
        <title>Population genomics of picophytoplankton unveils novel chromosome hypervariability.</title>
        <authorList>
            <consortium name="DOE Joint Genome Institute"/>
            <person name="Blanc-Mathieu R."/>
            <person name="Krasovec M."/>
            <person name="Hebrard M."/>
            <person name="Yau S."/>
            <person name="Desgranges E."/>
            <person name="Martin J."/>
            <person name="Schackwitz W."/>
            <person name="Kuo A."/>
            <person name="Salin G."/>
            <person name="Donnadieu C."/>
            <person name="Desdevises Y."/>
            <person name="Sanchez-Ferandin S."/>
            <person name="Moreau H."/>
            <person name="Rivals E."/>
            <person name="Grigoriev I.V."/>
            <person name="Grimsley N."/>
            <person name="Eyre-Walker A."/>
            <person name="Piganeau G."/>
        </authorList>
    </citation>
    <scope>NUCLEOTIDE SEQUENCE [LARGE SCALE GENOMIC DNA]</scope>
    <source>
        <strain evidence="3">RCC 1115</strain>
    </source>
</reference>
<protein>
    <submittedName>
        <fullName evidence="2">Unnamed product</fullName>
    </submittedName>
</protein>
<evidence type="ECO:0000313" key="4">
    <source>
        <dbReference type="Proteomes" id="UP000009170"/>
    </source>
</evidence>
<organism evidence="2 4">
    <name type="scientific">Ostreococcus tauri</name>
    <name type="common">Marine green alga</name>
    <dbReference type="NCBI Taxonomy" id="70448"/>
    <lineage>
        <taxon>Eukaryota</taxon>
        <taxon>Viridiplantae</taxon>
        <taxon>Chlorophyta</taxon>
        <taxon>Mamiellophyceae</taxon>
        <taxon>Mamiellales</taxon>
        <taxon>Bathycoccaceae</taxon>
        <taxon>Ostreococcus</taxon>
    </lineage>
</organism>
<name>A0A090N350_OSTTA</name>
<accession>A0A454XVC3</accession>
<dbReference type="EMBL" id="KZ155771">
    <property type="protein sequence ID" value="OUS49345.1"/>
    <property type="molecule type" value="Genomic_DNA"/>
</dbReference>
<evidence type="ECO:0000313" key="3">
    <source>
        <dbReference type="EMBL" id="OUS49345.1"/>
    </source>
</evidence>
<evidence type="ECO:0000256" key="1">
    <source>
        <dbReference type="SAM" id="MobiDB-lite"/>
    </source>
</evidence>
<reference evidence="2 4" key="1">
    <citation type="journal article" date="2006" name="Proc. Natl. Acad. Sci. U.S.A.">
        <title>Genome analysis of the smallest free-living eukaryote Ostreococcus tauri unveils many unique features.</title>
        <authorList>
            <person name="Derelle E."/>
            <person name="Ferraz C."/>
            <person name="Rombauts S."/>
            <person name="Rouze P."/>
            <person name="Worden A.Z."/>
            <person name="Robbens S."/>
            <person name="Partensky F."/>
            <person name="Degroeve S."/>
            <person name="Echeynie S."/>
            <person name="Cooke R."/>
            <person name="Saeys Y."/>
            <person name="Wuyts J."/>
            <person name="Jabbari K."/>
            <person name="Bowler C."/>
            <person name="Panaud O."/>
            <person name="Piegu B."/>
            <person name="Ball S.G."/>
            <person name="Ral J.-P."/>
            <person name="Bouget F.-Y."/>
            <person name="Piganeau G."/>
            <person name="De Baets B."/>
            <person name="Picard A."/>
            <person name="Delseny M."/>
            <person name="Demaille J."/>
            <person name="Van de Peer Y."/>
            <person name="Moreau H."/>
        </authorList>
    </citation>
    <scope>NUCLEOTIDE SEQUENCE [LARGE SCALE GENOMIC DNA]</scope>
    <source>
        <strain evidence="2 4">OTTH0595</strain>
    </source>
</reference>
<dbReference type="Proteomes" id="UP000009170">
    <property type="component" value="Unassembled WGS sequence"/>
</dbReference>